<sequence>MVEKYSTEILKRLLTTSVKICSPHSFVEPCHVRLLALFMEVFVDYRVNYCDLQHNAQTVSFRRFVSHVRSL</sequence>
<evidence type="ECO:0000313" key="1">
    <source>
        <dbReference type="Proteomes" id="UP000036681"/>
    </source>
</evidence>
<organism evidence="1 2">
    <name type="scientific">Ascaris lumbricoides</name>
    <name type="common">Giant roundworm</name>
    <dbReference type="NCBI Taxonomy" id="6252"/>
    <lineage>
        <taxon>Eukaryota</taxon>
        <taxon>Metazoa</taxon>
        <taxon>Ecdysozoa</taxon>
        <taxon>Nematoda</taxon>
        <taxon>Chromadorea</taxon>
        <taxon>Rhabditida</taxon>
        <taxon>Spirurina</taxon>
        <taxon>Ascaridomorpha</taxon>
        <taxon>Ascaridoidea</taxon>
        <taxon>Ascarididae</taxon>
        <taxon>Ascaris</taxon>
    </lineage>
</organism>
<evidence type="ECO:0000313" key="2">
    <source>
        <dbReference type="WBParaSite" id="ALUE_0001727601-mRNA-1"/>
    </source>
</evidence>
<reference evidence="2" key="1">
    <citation type="submission" date="2017-02" db="UniProtKB">
        <authorList>
            <consortium name="WormBaseParasite"/>
        </authorList>
    </citation>
    <scope>IDENTIFICATION</scope>
</reference>
<dbReference type="WBParaSite" id="ALUE_0001727601-mRNA-1">
    <property type="protein sequence ID" value="ALUE_0001727601-mRNA-1"/>
    <property type="gene ID" value="ALUE_0001727601"/>
</dbReference>
<protein>
    <submittedName>
        <fullName evidence="2">Ovule protein</fullName>
    </submittedName>
</protein>
<dbReference type="AlphaFoldDB" id="A0A0M3IG78"/>
<dbReference type="Proteomes" id="UP000036681">
    <property type="component" value="Unplaced"/>
</dbReference>
<keyword evidence="1" id="KW-1185">Reference proteome</keyword>
<name>A0A0M3IG78_ASCLU</name>
<proteinExistence type="predicted"/>
<accession>A0A0M3IG78</accession>